<dbReference type="SUPFAM" id="SSF51206">
    <property type="entry name" value="cAMP-binding domain-like"/>
    <property type="match status" value="1"/>
</dbReference>
<dbReference type="RefSeq" id="WP_224310298.1">
    <property type="nucleotide sequence ID" value="NZ_JAHSST010000025.1"/>
</dbReference>
<reference evidence="3 4" key="1">
    <citation type="submission" date="2021-06" db="EMBL/GenBank/DDBJ databases">
        <title>Ecological speciation of a Streptomyces species isolated from different habitats and geographic origins.</title>
        <authorList>
            <person name="Wang J."/>
        </authorList>
    </citation>
    <scope>NUCLEOTIDE SEQUENCE [LARGE SCALE GENOMIC DNA]</scope>
    <source>
        <strain evidence="3 4">FXJ8.012</strain>
    </source>
</reference>
<gene>
    <name evidence="3" type="ORF">KVH32_32915</name>
</gene>
<dbReference type="InterPro" id="IPR014710">
    <property type="entry name" value="RmlC-like_jellyroll"/>
</dbReference>
<comment type="caution">
    <text evidence="3">The sequence shown here is derived from an EMBL/GenBank/DDBJ whole genome shotgun (WGS) entry which is preliminary data.</text>
</comment>
<dbReference type="Proteomes" id="UP000758701">
    <property type="component" value="Unassembled WGS sequence"/>
</dbReference>
<protein>
    <submittedName>
        <fullName evidence="3">Cyclic nucleotide-binding domain-containing protein</fullName>
    </submittedName>
</protein>
<dbReference type="InterPro" id="IPR018490">
    <property type="entry name" value="cNMP-bd_dom_sf"/>
</dbReference>
<evidence type="ECO:0000256" key="1">
    <source>
        <dbReference type="SAM" id="MobiDB-lite"/>
    </source>
</evidence>
<dbReference type="Pfam" id="PF19307">
    <property type="entry name" value="SrpI-like"/>
    <property type="match status" value="1"/>
</dbReference>
<evidence type="ECO:0000313" key="4">
    <source>
        <dbReference type="Proteomes" id="UP000758701"/>
    </source>
</evidence>
<dbReference type="EMBL" id="JAHSTP010000020">
    <property type="protein sequence ID" value="MBZ6155933.1"/>
    <property type="molecule type" value="Genomic_DNA"/>
</dbReference>
<feature type="domain" description="Cyclic nucleotide-binding" evidence="2">
    <location>
        <begin position="106"/>
        <end position="227"/>
    </location>
</feature>
<dbReference type="PANTHER" id="PTHR24567:SF74">
    <property type="entry name" value="HTH-TYPE TRANSCRIPTIONAL REGULATOR ARCR"/>
    <property type="match status" value="1"/>
</dbReference>
<dbReference type="Gene3D" id="2.60.120.10">
    <property type="entry name" value="Jelly Rolls"/>
    <property type="match status" value="1"/>
</dbReference>
<proteinExistence type="predicted"/>
<dbReference type="InterPro" id="IPR045641">
    <property type="entry name" value="SrpI-like"/>
</dbReference>
<name>A0ABS7WD98_STROV</name>
<dbReference type="InterPro" id="IPR000595">
    <property type="entry name" value="cNMP-bd_dom"/>
</dbReference>
<dbReference type="NCBIfam" id="NF041163">
    <property type="entry name" value="encap_f2b"/>
    <property type="match status" value="1"/>
</dbReference>
<dbReference type="SMART" id="SM00100">
    <property type="entry name" value="cNMP"/>
    <property type="match status" value="1"/>
</dbReference>
<evidence type="ECO:0000259" key="2">
    <source>
        <dbReference type="PROSITE" id="PS50042"/>
    </source>
</evidence>
<dbReference type="PANTHER" id="PTHR24567">
    <property type="entry name" value="CRP FAMILY TRANSCRIPTIONAL REGULATORY PROTEIN"/>
    <property type="match status" value="1"/>
</dbReference>
<dbReference type="InterPro" id="IPR049817">
    <property type="entry name" value="Encap_f2b"/>
</dbReference>
<dbReference type="PROSITE" id="PS50042">
    <property type="entry name" value="CNMP_BINDING_3"/>
    <property type="match status" value="1"/>
</dbReference>
<keyword evidence="4" id="KW-1185">Reference proteome</keyword>
<feature type="region of interest" description="Disordered" evidence="1">
    <location>
        <begin position="1"/>
        <end position="26"/>
    </location>
</feature>
<accession>A0ABS7WD98</accession>
<organism evidence="3 4">
    <name type="scientific">Streptomyces olivaceus</name>
    <dbReference type="NCBI Taxonomy" id="47716"/>
    <lineage>
        <taxon>Bacteria</taxon>
        <taxon>Bacillati</taxon>
        <taxon>Actinomycetota</taxon>
        <taxon>Actinomycetes</taxon>
        <taxon>Kitasatosporales</taxon>
        <taxon>Streptomycetaceae</taxon>
        <taxon>Streptomyces</taxon>
    </lineage>
</organism>
<dbReference type="CDD" id="cd00038">
    <property type="entry name" value="CAP_ED"/>
    <property type="match status" value="1"/>
</dbReference>
<evidence type="ECO:0000313" key="3">
    <source>
        <dbReference type="EMBL" id="MBZ6155933.1"/>
    </source>
</evidence>
<dbReference type="Pfam" id="PF00027">
    <property type="entry name" value="cNMP_binding"/>
    <property type="match status" value="1"/>
</dbReference>
<dbReference type="InterPro" id="IPR050397">
    <property type="entry name" value="Env_Response_Regulators"/>
</dbReference>
<sequence>MSAPDSVTGPVTDESGPAAPAENPLTSLSTHAARQLATTHKSEPQMRGISSRWLIRRLPWVDVGGGTYRVNRRLHLGVGRGRVQFEQNGADDVRVIPRTLAELPALRGYADHDVLEELAGRFSVHEVRAGQVLHEAGRPVTETFLIVHGRLTRYTAGRYGEEEVLGVVTDGDHVGDEAIGRPDPLWQTSVRAETAGVVLALARDDLRELTGRAPSLAAHLAAHTERQRLPVNRRGEADVPVRSGHSGEPTLPGGFVDYELTPREYELSLTQTVLRVHTRVADLFSDPMDQTRQQLRLTIQEIRERQEWELVNNRDFGLLHNVDHGQRISTSTGPPTPDDMDELLSMRRATRLFLAHPKAIAAFFRQCNKRGLVPGSATVNGHHVPAWRGVPIFPCGKIPVSGSHTTSIVAMRTGESDQGVVGLYQTGIPEEYEPGLNVRWMGVNSSAVVNYLVTAYYSLAILVPDAAGVLENVQLGRVAD</sequence>